<keyword evidence="8 9" id="KW-0472">Membrane</keyword>
<comment type="similarity">
    <text evidence="2">Belongs to the TMEM186 family.</text>
</comment>
<dbReference type="PANTHER" id="PTHR13603">
    <property type="entry name" value="TRANSMEMBRANE PROTEIN 186"/>
    <property type="match status" value="1"/>
</dbReference>
<dbReference type="GO" id="GO:0005743">
    <property type="term" value="C:mitochondrial inner membrane"/>
    <property type="evidence" value="ECO:0007669"/>
    <property type="project" value="UniProtKB-SubCell"/>
</dbReference>
<evidence type="ECO:0000256" key="2">
    <source>
        <dbReference type="ARBA" id="ARBA00007020"/>
    </source>
</evidence>
<dbReference type="InterPro" id="IPR045325">
    <property type="entry name" value="TMEM70/TMEM186/TMEM223"/>
</dbReference>
<dbReference type="STRING" id="75743.A0A401PC11"/>
<protein>
    <recommendedName>
        <fullName evidence="3">Transmembrane protein 186</fullName>
    </recommendedName>
</protein>
<comment type="subcellular location">
    <subcellularLocation>
        <location evidence="1">Mitochondrion inner membrane</location>
        <topology evidence="1">Multi-pass membrane protein</topology>
    </subcellularLocation>
</comment>
<sequence>MSWLLLGGGGSRCLSPGRVMVFQNTLRFCQTSCKSRSLLSICASSTQKRAIIFGWFKTCAVVHLQAVKLHHKAHERHLLAGGQIQQRHMSVESQEHRAQPKAKFTDHEHFTTIYRFQGIRFLRAISQLKVLQTGITVALLPTVYYFYLQEQVQYAVLSYITGLSGFAIAMLYSMSYYLRHFIGMLYLNDSGTILKVSHLTFWGRRNDFYVPVKDVMPLGDTGDAVNEIILQFKQYNSTEVFYFTIKFGKVVDKQKFLQVFGGIK</sequence>
<evidence type="ECO:0000313" key="10">
    <source>
        <dbReference type="EMBL" id="GCB70660.1"/>
    </source>
</evidence>
<dbReference type="EMBL" id="BFAA01001834">
    <property type="protein sequence ID" value="GCB70660.1"/>
    <property type="molecule type" value="Genomic_DNA"/>
</dbReference>
<evidence type="ECO:0000256" key="7">
    <source>
        <dbReference type="ARBA" id="ARBA00023128"/>
    </source>
</evidence>
<dbReference type="PANTHER" id="PTHR13603:SF1">
    <property type="entry name" value="TRANSMEMBRANE PROTEIN 186"/>
    <property type="match status" value="1"/>
</dbReference>
<comment type="caution">
    <text evidence="10">The sequence shown here is derived from an EMBL/GenBank/DDBJ whole genome shotgun (WGS) entry which is preliminary data.</text>
</comment>
<feature type="transmembrane region" description="Helical" evidence="9">
    <location>
        <begin position="154"/>
        <end position="178"/>
    </location>
</feature>
<organism evidence="10 11">
    <name type="scientific">Scyliorhinus torazame</name>
    <name type="common">Cloudy catshark</name>
    <name type="synonym">Catulus torazame</name>
    <dbReference type="NCBI Taxonomy" id="75743"/>
    <lineage>
        <taxon>Eukaryota</taxon>
        <taxon>Metazoa</taxon>
        <taxon>Chordata</taxon>
        <taxon>Craniata</taxon>
        <taxon>Vertebrata</taxon>
        <taxon>Chondrichthyes</taxon>
        <taxon>Elasmobranchii</taxon>
        <taxon>Galeomorphii</taxon>
        <taxon>Galeoidea</taxon>
        <taxon>Carcharhiniformes</taxon>
        <taxon>Scyliorhinidae</taxon>
        <taxon>Scyliorhinus</taxon>
    </lineage>
</organism>
<evidence type="ECO:0000256" key="4">
    <source>
        <dbReference type="ARBA" id="ARBA00022692"/>
    </source>
</evidence>
<dbReference type="Pfam" id="PF06979">
    <property type="entry name" value="TMEM70"/>
    <property type="match status" value="1"/>
</dbReference>
<evidence type="ECO:0000256" key="5">
    <source>
        <dbReference type="ARBA" id="ARBA00022792"/>
    </source>
</evidence>
<dbReference type="Proteomes" id="UP000288216">
    <property type="component" value="Unassembled WGS sequence"/>
</dbReference>
<evidence type="ECO:0000256" key="3">
    <source>
        <dbReference type="ARBA" id="ARBA00014604"/>
    </source>
</evidence>
<evidence type="ECO:0000256" key="9">
    <source>
        <dbReference type="SAM" id="Phobius"/>
    </source>
</evidence>
<dbReference type="OMA" id="MFQRTIS"/>
<feature type="transmembrane region" description="Helical" evidence="9">
    <location>
        <begin position="130"/>
        <end position="148"/>
    </location>
</feature>
<dbReference type="AlphaFoldDB" id="A0A401PC11"/>
<evidence type="ECO:0000256" key="1">
    <source>
        <dbReference type="ARBA" id="ARBA00004448"/>
    </source>
</evidence>
<accession>A0A401PC11</accession>
<keyword evidence="5" id="KW-0999">Mitochondrion inner membrane</keyword>
<proteinExistence type="inferred from homology"/>
<dbReference type="OrthoDB" id="6147888at2759"/>
<evidence type="ECO:0000256" key="6">
    <source>
        <dbReference type="ARBA" id="ARBA00022989"/>
    </source>
</evidence>
<keyword evidence="6 9" id="KW-1133">Transmembrane helix</keyword>
<keyword evidence="11" id="KW-1185">Reference proteome</keyword>
<keyword evidence="4 9" id="KW-0812">Transmembrane</keyword>
<dbReference type="InterPro" id="IPR026571">
    <property type="entry name" value="Tmem186"/>
</dbReference>
<name>A0A401PC11_SCYTO</name>
<reference evidence="10 11" key="1">
    <citation type="journal article" date="2018" name="Nat. Ecol. Evol.">
        <title>Shark genomes provide insights into elasmobranch evolution and the origin of vertebrates.</title>
        <authorList>
            <person name="Hara Y"/>
            <person name="Yamaguchi K"/>
            <person name="Onimaru K"/>
            <person name="Kadota M"/>
            <person name="Koyanagi M"/>
            <person name="Keeley SD"/>
            <person name="Tatsumi K"/>
            <person name="Tanaka K"/>
            <person name="Motone F"/>
            <person name="Kageyama Y"/>
            <person name="Nozu R"/>
            <person name="Adachi N"/>
            <person name="Nishimura O"/>
            <person name="Nakagawa R"/>
            <person name="Tanegashima C"/>
            <person name="Kiyatake I"/>
            <person name="Matsumoto R"/>
            <person name="Murakumo K"/>
            <person name="Nishida K"/>
            <person name="Terakita A"/>
            <person name="Kuratani S"/>
            <person name="Sato K"/>
            <person name="Hyodo S Kuraku.S."/>
        </authorList>
    </citation>
    <scope>NUCLEOTIDE SEQUENCE [LARGE SCALE GENOMIC DNA]</scope>
</reference>
<evidence type="ECO:0000313" key="11">
    <source>
        <dbReference type="Proteomes" id="UP000288216"/>
    </source>
</evidence>
<keyword evidence="7" id="KW-0496">Mitochondrion</keyword>
<evidence type="ECO:0000256" key="8">
    <source>
        <dbReference type="ARBA" id="ARBA00023136"/>
    </source>
</evidence>
<gene>
    <name evidence="10" type="ORF">scyTo_0005739</name>
</gene>